<reference evidence="2 3" key="1">
    <citation type="submission" date="2019-03" db="EMBL/GenBank/DDBJ databases">
        <title>Rhodosporidium diobovatum UCD-FST 08-225 genome sequencing, assembly, and annotation.</title>
        <authorList>
            <person name="Fakankun I.U."/>
            <person name="Fristensky B."/>
            <person name="Levin D.B."/>
        </authorList>
    </citation>
    <scope>NUCLEOTIDE SEQUENCE [LARGE SCALE GENOMIC DNA]</scope>
    <source>
        <strain evidence="2 3">UCD-FST 08-225</strain>
    </source>
</reference>
<feature type="compositionally biased region" description="Polar residues" evidence="1">
    <location>
        <begin position="473"/>
        <end position="485"/>
    </location>
</feature>
<feature type="compositionally biased region" description="Low complexity" evidence="1">
    <location>
        <begin position="524"/>
        <end position="544"/>
    </location>
</feature>
<dbReference type="STRING" id="5288.A0A5C5G5A2"/>
<gene>
    <name evidence="2" type="ORF">DMC30DRAFT_387067</name>
</gene>
<dbReference type="EMBL" id="SOZI01000003">
    <property type="protein sequence ID" value="TNY24307.1"/>
    <property type="molecule type" value="Genomic_DNA"/>
</dbReference>
<feature type="region of interest" description="Disordered" evidence="1">
    <location>
        <begin position="619"/>
        <end position="638"/>
    </location>
</feature>
<keyword evidence="3" id="KW-1185">Reference proteome</keyword>
<evidence type="ECO:0000256" key="1">
    <source>
        <dbReference type="SAM" id="MobiDB-lite"/>
    </source>
</evidence>
<evidence type="ECO:0000313" key="3">
    <source>
        <dbReference type="Proteomes" id="UP000311382"/>
    </source>
</evidence>
<dbReference type="OrthoDB" id="10675537at2759"/>
<feature type="compositionally biased region" description="Acidic residues" evidence="1">
    <location>
        <begin position="379"/>
        <end position="403"/>
    </location>
</feature>
<feature type="compositionally biased region" description="Acidic residues" evidence="1">
    <location>
        <begin position="316"/>
        <end position="340"/>
    </location>
</feature>
<feature type="compositionally biased region" description="Low complexity" evidence="1">
    <location>
        <begin position="185"/>
        <end position="210"/>
    </location>
</feature>
<dbReference type="Proteomes" id="UP000311382">
    <property type="component" value="Unassembled WGS sequence"/>
</dbReference>
<comment type="caution">
    <text evidence="2">The sequence shown here is derived from an EMBL/GenBank/DDBJ whole genome shotgun (WGS) entry which is preliminary data.</text>
</comment>
<protein>
    <submittedName>
        <fullName evidence="2">Uncharacterized protein</fullName>
    </submittedName>
</protein>
<name>A0A5C5G5A2_9BASI</name>
<evidence type="ECO:0000313" key="2">
    <source>
        <dbReference type="EMBL" id="TNY24307.1"/>
    </source>
</evidence>
<organism evidence="2 3">
    <name type="scientific">Rhodotorula diobovata</name>
    <dbReference type="NCBI Taxonomy" id="5288"/>
    <lineage>
        <taxon>Eukaryota</taxon>
        <taxon>Fungi</taxon>
        <taxon>Dikarya</taxon>
        <taxon>Basidiomycota</taxon>
        <taxon>Pucciniomycotina</taxon>
        <taxon>Microbotryomycetes</taxon>
        <taxon>Sporidiobolales</taxon>
        <taxon>Sporidiobolaceae</taxon>
        <taxon>Rhodotorula</taxon>
    </lineage>
</organism>
<sequence>MDSEMVLVESQASADPEPAAEVEVEQPSPAVVEEVDRAASPPPDAGRPAPQGQPDQASVKQVEVEEVEAGAADASVEIEAAAVAAPLEDEGAEPTSPVAAPMVEDPTDEPEVVAVPHSRQEPADALTQVDDAPGSPAEPTSAPLYDALPPSPLLTRAEEAAPVDVEQDAEGFEIENEEDEPLQVEAAESTSPGEAEAAPSPSSRSNAPSPLVERPSPAHAFALESPAPTPFLAPSPPSLSTPAPVTRPSPPLTPATANATPTRPAIRFPASSLQYSPEPWQTASIVMDTPPRLDELPGAVRLPVRVALPALAAVDAAEEEACSGEKDECGEEEEEEDEQEVLPPSPLARKTASPSPAPRAAARPQAIFLDDYHPSSPYDDVDTTFEADDSLDAAEKDDEDESEASLAATEVAIERSVDAPSAESSREYALPLNDTSAYDHLARPAVEEDDEDEVEAAEAEYDTSSAGEDAVSSAETTRMTRSPATRSEEAAASPSAGDDTLDASPLDADANADASTTQDFSFFGAGPSSSTPSGRAASARGGKAPWDVSLLGDESACFELEQPQLRFCDETESEHETSLLAREVDVEVEPRAATPPAVLKRSLRNRVVTVEVQTPAVAGKPLTRSTRSAARGVLEELQ</sequence>
<proteinExistence type="predicted"/>
<feature type="compositionally biased region" description="Pro residues" evidence="1">
    <location>
        <begin position="227"/>
        <end position="253"/>
    </location>
</feature>
<accession>A0A5C5G5A2</accession>
<feature type="compositionally biased region" description="Low complexity" evidence="1">
    <location>
        <begin position="69"/>
        <end position="86"/>
    </location>
</feature>
<feature type="compositionally biased region" description="Low complexity" evidence="1">
    <location>
        <begin position="352"/>
        <end position="364"/>
    </location>
</feature>
<feature type="compositionally biased region" description="Acidic residues" evidence="1">
    <location>
        <begin position="165"/>
        <end position="182"/>
    </location>
</feature>
<dbReference type="AlphaFoldDB" id="A0A5C5G5A2"/>
<feature type="region of interest" description="Disordered" evidence="1">
    <location>
        <begin position="1"/>
        <end position="274"/>
    </location>
</feature>
<feature type="region of interest" description="Disordered" evidence="1">
    <location>
        <begin position="315"/>
        <end position="544"/>
    </location>
</feature>
<feature type="compositionally biased region" description="Acidic residues" evidence="1">
    <location>
        <begin position="447"/>
        <end position="461"/>
    </location>
</feature>
<feature type="compositionally biased region" description="Low complexity" evidence="1">
    <location>
        <begin position="254"/>
        <end position="265"/>
    </location>
</feature>